<feature type="region of interest" description="Disordered" evidence="1">
    <location>
        <begin position="72"/>
        <end position="99"/>
    </location>
</feature>
<evidence type="ECO:0000313" key="3">
    <source>
        <dbReference type="Proteomes" id="UP000318939"/>
    </source>
</evidence>
<dbReference type="RefSeq" id="WP_142831825.1">
    <property type="nucleotide sequence ID" value="NZ_CP117268.1"/>
</dbReference>
<evidence type="ECO:0000256" key="1">
    <source>
        <dbReference type="SAM" id="MobiDB-lite"/>
    </source>
</evidence>
<organism evidence="2 3">
    <name type="scientific">Rhizobium rhododendri</name>
    <dbReference type="NCBI Taxonomy" id="2506430"/>
    <lineage>
        <taxon>Bacteria</taxon>
        <taxon>Pseudomonadati</taxon>
        <taxon>Pseudomonadota</taxon>
        <taxon>Alphaproteobacteria</taxon>
        <taxon>Hyphomicrobiales</taxon>
        <taxon>Rhizobiaceae</taxon>
        <taxon>Rhizobium/Agrobacterium group</taxon>
        <taxon>Rhizobium</taxon>
    </lineage>
</organism>
<sequence>MEIRLLSRVNAESGLRSFIFGYFVRFLWRIDYGYKHRKVENPLLVWKFDYQQHDLRFFDYFEIGSGAKELTANSVQDPPGGPCATFRRAPSMSTASWTP</sequence>
<name>A0ABY8IN87_9HYPH</name>
<evidence type="ECO:0000313" key="2">
    <source>
        <dbReference type="EMBL" id="WFS24945.1"/>
    </source>
</evidence>
<reference evidence="2 3" key="1">
    <citation type="journal article" date="2019" name="Phytopathology">
        <title>A Novel Group of Rhizobium tumorigenes-Like Agrobacteria Associated with Crown Gall Disease of Rhododendron and Blueberry.</title>
        <authorList>
            <person name="Kuzmanovic N."/>
            <person name="Behrens P."/>
            <person name="Idczak E."/>
            <person name="Wagner S."/>
            <person name="Gotz M."/>
            <person name="Sproer C."/>
            <person name="Bunk B."/>
            <person name="Overmann J."/>
            <person name="Smalla K."/>
        </authorList>
    </citation>
    <scope>NUCLEOTIDE SEQUENCE [LARGE SCALE GENOMIC DNA]</scope>
    <source>
        <strain evidence="3">rho-6.2</strain>
    </source>
</reference>
<proteinExistence type="predicted"/>
<keyword evidence="2" id="KW-0614">Plasmid</keyword>
<keyword evidence="3" id="KW-1185">Reference proteome</keyword>
<gene>
    <name evidence="2" type="ORF">PR018_21865</name>
</gene>
<protein>
    <submittedName>
        <fullName evidence="2">Uncharacterized protein</fullName>
    </submittedName>
</protein>
<accession>A0ABY8IN87</accession>
<geneLocation type="plasmid" evidence="2 3">
    <name>unnamed1</name>
</geneLocation>
<reference evidence="2 3" key="2">
    <citation type="journal article" date="2023" name="MicrobiologyOpen">
        <title>Genomics of the tumorigenes clade of the family Rhizobiaceae and description of Rhizobium rhododendri sp. nov.</title>
        <authorList>
            <person name="Kuzmanovic N."/>
            <person name="diCenzo G.C."/>
            <person name="Bunk B."/>
            <person name="Sproeer C."/>
            <person name="Fruehling A."/>
            <person name="Neumann-Schaal M."/>
            <person name="Overmann J."/>
            <person name="Smalla K."/>
        </authorList>
    </citation>
    <scope>NUCLEOTIDE SEQUENCE [LARGE SCALE GENOMIC DNA]</scope>
    <source>
        <strain evidence="3">rho-6.2</strain>
        <plasmid evidence="2 3">unnamed1</plasmid>
    </source>
</reference>
<dbReference type="Proteomes" id="UP000318939">
    <property type="component" value="Plasmid unnamed1"/>
</dbReference>
<dbReference type="EMBL" id="CP117268">
    <property type="protein sequence ID" value="WFS24945.1"/>
    <property type="molecule type" value="Genomic_DNA"/>
</dbReference>